<accession>A0A1S9PK89</accession>
<name>A0A1S9PK89_9SPHI</name>
<dbReference type="STRING" id="1792845.BC343_20575"/>
<dbReference type="Proteomes" id="UP000189739">
    <property type="component" value="Unassembled WGS sequence"/>
</dbReference>
<protein>
    <submittedName>
        <fullName evidence="1">Uncharacterized protein</fullName>
    </submittedName>
</protein>
<proteinExistence type="predicted"/>
<sequence length="167" mass="18799">MVIVVIATLPTLLGYNIVIPTSEMMNDKVNGRLPKRKTGDTLQLFRSYDFSDGKWAAYLVVAADDRADIHPKLAGRTCWKTTDIAVLKEMQQRWTFKINSDADIATVTSTFYLIRDGVVVFDSGIVADSGTQGIQMREYGWMQPTDKQAVMDVLTKFKAVKWPVVFI</sequence>
<dbReference type="EMBL" id="MBTF01000002">
    <property type="protein sequence ID" value="OOQ61372.1"/>
    <property type="molecule type" value="Genomic_DNA"/>
</dbReference>
<keyword evidence="2" id="KW-1185">Reference proteome</keyword>
<gene>
    <name evidence="1" type="ORF">BC343_20575</name>
</gene>
<organism evidence="1 2">
    <name type="scientific">Mucilaginibacter pedocola</name>
    <dbReference type="NCBI Taxonomy" id="1792845"/>
    <lineage>
        <taxon>Bacteria</taxon>
        <taxon>Pseudomonadati</taxon>
        <taxon>Bacteroidota</taxon>
        <taxon>Sphingobacteriia</taxon>
        <taxon>Sphingobacteriales</taxon>
        <taxon>Sphingobacteriaceae</taxon>
        <taxon>Mucilaginibacter</taxon>
    </lineage>
</organism>
<evidence type="ECO:0000313" key="2">
    <source>
        <dbReference type="Proteomes" id="UP000189739"/>
    </source>
</evidence>
<evidence type="ECO:0000313" key="1">
    <source>
        <dbReference type="EMBL" id="OOQ61372.1"/>
    </source>
</evidence>
<reference evidence="1 2" key="1">
    <citation type="submission" date="2016-07" db="EMBL/GenBank/DDBJ databases">
        <title>Genomic analysis of zinc-resistant bacterium Mucilaginibacter pedocola TBZ30.</title>
        <authorList>
            <person name="Huang J."/>
            <person name="Tang J."/>
        </authorList>
    </citation>
    <scope>NUCLEOTIDE SEQUENCE [LARGE SCALE GENOMIC DNA]</scope>
    <source>
        <strain evidence="1 2">TBZ30</strain>
    </source>
</reference>
<comment type="caution">
    <text evidence="1">The sequence shown here is derived from an EMBL/GenBank/DDBJ whole genome shotgun (WGS) entry which is preliminary data.</text>
</comment>
<dbReference type="AlphaFoldDB" id="A0A1S9PK89"/>